<gene>
    <name evidence="5" type="ORF">GCM10009430_02490</name>
</gene>
<reference evidence="5 6" key="1">
    <citation type="journal article" date="2019" name="Int. J. Syst. Evol. Microbiol.">
        <title>The Global Catalogue of Microorganisms (GCM) 10K type strain sequencing project: providing services to taxonomists for standard genome sequencing and annotation.</title>
        <authorList>
            <consortium name="The Broad Institute Genomics Platform"/>
            <consortium name="The Broad Institute Genome Sequencing Center for Infectious Disease"/>
            <person name="Wu L."/>
            <person name="Ma J."/>
        </authorList>
    </citation>
    <scope>NUCLEOTIDE SEQUENCE [LARGE SCALE GENOMIC DNA]</scope>
    <source>
        <strain evidence="5 6">JCM 15974</strain>
    </source>
</reference>
<dbReference type="RefSeq" id="WP_343909712.1">
    <property type="nucleotide sequence ID" value="NZ_BAAAGE010000001.1"/>
</dbReference>
<accession>A0ABN1IFU4</accession>
<dbReference type="SUPFAM" id="SSF51182">
    <property type="entry name" value="RmlC-like cupins"/>
    <property type="match status" value="1"/>
</dbReference>
<evidence type="ECO:0000259" key="4">
    <source>
        <dbReference type="PROSITE" id="PS01124"/>
    </source>
</evidence>
<dbReference type="PROSITE" id="PS00041">
    <property type="entry name" value="HTH_ARAC_FAMILY_1"/>
    <property type="match status" value="1"/>
</dbReference>
<name>A0ABN1IFU4_9FLAO</name>
<dbReference type="SUPFAM" id="SSF46689">
    <property type="entry name" value="Homeodomain-like"/>
    <property type="match status" value="2"/>
</dbReference>
<evidence type="ECO:0000256" key="1">
    <source>
        <dbReference type="ARBA" id="ARBA00023015"/>
    </source>
</evidence>
<sequence>MKPVSEHPKIEVSLEKIETSQHASFHTGVYKQPYFSGNWHYHPEFELLLIVNGQGKRLVADHGEDFEVGDLVLLGGYLPHAWIPDARFLEESSEEYCESIYVQFRKDIFGSHFVDVPELKGVRKVLQASERGIKIIGKHRTHIAELLQEIPKFSPLDQLLKLIKILDLINLSGYQVLASENYLKNSFYFKSNRILKVHEFIMEHYKQDVSLEKCAEMVNMTVSAFCRYFKSETSFTFTNYLNKIRIDFAKKLLINTDMPIKEIAFECGYNSVPYFNRQFKKIEKVSPYTLRKSAKD</sequence>
<dbReference type="InterPro" id="IPR009057">
    <property type="entry name" value="Homeodomain-like_sf"/>
</dbReference>
<evidence type="ECO:0000313" key="6">
    <source>
        <dbReference type="Proteomes" id="UP001501758"/>
    </source>
</evidence>
<dbReference type="PROSITE" id="PS01124">
    <property type="entry name" value="HTH_ARAC_FAMILY_2"/>
    <property type="match status" value="1"/>
</dbReference>
<dbReference type="PANTHER" id="PTHR43280">
    <property type="entry name" value="ARAC-FAMILY TRANSCRIPTIONAL REGULATOR"/>
    <property type="match status" value="1"/>
</dbReference>
<dbReference type="InterPro" id="IPR011051">
    <property type="entry name" value="RmlC_Cupin_sf"/>
</dbReference>
<protein>
    <submittedName>
        <fullName evidence="5">AraC family transcriptional regulator</fullName>
    </submittedName>
</protein>
<evidence type="ECO:0000256" key="3">
    <source>
        <dbReference type="ARBA" id="ARBA00023163"/>
    </source>
</evidence>
<keyword evidence="1" id="KW-0805">Transcription regulation</keyword>
<proteinExistence type="predicted"/>
<keyword evidence="3" id="KW-0804">Transcription</keyword>
<comment type="caution">
    <text evidence="5">The sequence shown here is derived from an EMBL/GenBank/DDBJ whole genome shotgun (WGS) entry which is preliminary data.</text>
</comment>
<dbReference type="PANTHER" id="PTHR43280:SF27">
    <property type="entry name" value="TRANSCRIPTIONAL REGULATOR MTLR"/>
    <property type="match status" value="1"/>
</dbReference>
<dbReference type="Proteomes" id="UP001501758">
    <property type="component" value="Unassembled WGS sequence"/>
</dbReference>
<dbReference type="InterPro" id="IPR018062">
    <property type="entry name" value="HTH_AraC-typ_CS"/>
</dbReference>
<dbReference type="Gene3D" id="1.10.10.60">
    <property type="entry name" value="Homeodomain-like"/>
    <property type="match status" value="2"/>
</dbReference>
<evidence type="ECO:0000313" key="5">
    <source>
        <dbReference type="EMBL" id="GAA0712259.1"/>
    </source>
</evidence>
<dbReference type="Pfam" id="PF12833">
    <property type="entry name" value="HTH_18"/>
    <property type="match status" value="1"/>
</dbReference>
<keyword evidence="6" id="KW-1185">Reference proteome</keyword>
<dbReference type="EMBL" id="BAAAGE010000001">
    <property type="protein sequence ID" value="GAA0712259.1"/>
    <property type="molecule type" value="Genomic_DNA"/>
</dbReference>
<keyword evidence="2" id="KW-0238">DNA-binding</keyword>
<dbReference type="Gene3D" id="2.60.120.10">
    <property type="entry name" value="Jelly Rolls"/>
    <property type="match status" value="1"/>
</dbReference>
<dbReference type="InterPro" id="IPR014710">
    <property type="entry name" value="RmlC-like_jellyroll"/>
</dbReference>
<dbReference type="InterPro" id="IPR018060">
    <property type="entry name" value="HTH_AraC"/>
</dbReference>
<organism evidence="5 6">
    <name type="scientific">Aquimarina litoralis</name>
    <dbReference type="NCBI Taxonomy" id="584605"/>
    <lineage>
        <taxon>Bacteria</taxon>
        <taxon>Pseudomonadati</taxon>
        <taxon>Bacteroidota</taxon>
        <taxon>Flavobacteriia</taxon>
        <taxon>Flavobacteriales</taxon>
        <taxon>Flavobacteriaceae</taxon>
        <taxon>Aquimarina</taxon>
    </lineage>
</organism>
<evidence type="ECO:0000256" key="2">
    <source>
        <dbReference type="ARBA" id="ARBA00023125"/>
    </source>
</evidence>
<feature type="domain" description="HTH araC/xylS-type" evidence="4">
    <location>
        <begin position="195"/>
        <end position="293"/>
    </location>
</feature>
<dbReference type="SMART" id="SM00342">
    <property type="entry name" value="HTH_ARAC"/>
    <property type="match status" value="1"/>
</dbReference>